<dbReference type="PIRSF" id="PIRSF006603">
    <property type="entry name" value="DinF"/>
    <property type="match status" value="1"/>
</dbReference>
<gene>
    <name evidence="11" type="ORF">ACFOW6_05995</name>
</gene>
<feature type="transmembrane region" description="Helical" evidence="10">
    <location>
        <begin position="337"/>
        <end position="356"/>
    </location>
</feature>
<keyword evidence="6 10" id="KW-1133">Transmembrane helix</keyword>
<dbReference type="CDD" id="cd13131">
    <property type="entry name" value="MATE_NorM_like"/>
    <property type="match status" value="1"/>
</dbReference>
<comment type="subcellular location">
    <subcellularLocation>
        <location evidence="1">Cell inner membrane</location>
        <topology evidence="1">Multi-pass membrane protein</topology>
    </subcellularLocation>
</comment>
<evidence type="ECO:0000256" key="7">
    <source>
        <dbReference type="ARBA" id="ARBA00023065"/>
    </source>
</evidence>
<feature type="transmembrane region" description="Helical" evidence="10">
    <location>
        <begin position="183"/>
        <end position="206"/>
    </location>
</feature>
<proteinExistence type="predicted"/>
<keyword evidence="7" id="KW-0406">Ion transport</keyword>
<feature type="transmembrane region" description="Helical" evidence="10">
    <location>
        <begin position="414"/>
        <end position="435"/>
    </location>
</feature>
<feature type="transmembrane region" description="Helical" evidence="10">
    <location>
        <begin position="70"/>
        <end position="94"/>
    </location>
</feature>
<evidence type="ECO:0000256" key="8">
    <source>
        <dbReference type="ARBA" id="ARBA00023136"/>
    </source>
</evidence>
<keyword evidence="8 10" id="KW-0472">Membrane</keyword>
<evidence type="ECO:0000256" key="4">
    <source>
        <dbReference type="ARBA" id="ARBA00022475"/>
    </source>
</evidence>
<feature type="transmembrane region" description="Helical" evidence="10">
    <location>
        <begin position="212"/>
        <end position="235"/>
    </location>
</feature>
<evidence type="ECO:0000256" key="6">
    <source>
        <dbReference type="ARBA" id="ARBA00022989"/>
    </source>
</evidence>
<dbReference type="PANTHER" id="PTHR43298">
    <property type="entry name" value="MULTIDRUG RESISTANCE PROTEIN NORM-RELATED"/>
    <property type="match status" value="1"/>
</dbReference>
<keyword evidence="12" id="KW-1185">Reference proteome</keyword>
<feature type="transmembrane region" description="Helical" evidence="10">
    <location>
        <begin position="151"/>
        <end position="171"/>
    </location>
</feature>
<keyword evidence="3" id="KW-0050">Antiport</keyword>
<evidence type="ECO:0000256" key="5">
    <source>
        <dbReference type="ARBA" id="ARBA00022692"/>
    </source>
</evidence>
<keyword evidence="4" id="KW-1003">Cell membrane</keyword>
<feature type="transmembrane region" description="Helical" evidence="10">
    <location>
        <begin position="114"/>
        <end position="131"/>
    </location>
</feature>
<accession>A0ABV8UIU5</accession>
<name>A0ABV8UIU5_9PROT</name>
<protein>
    <recommendedName>
        <fullName evidence="9">Multidrug-efflux transporter</fullName>
    </recommendedName>
</protein>
<feature type="transmembrane region" description="Helical" evidence="10">
    <location>
        <begin position="256"/>
        <end position="279"/>
    </location>
</feature>
<dbReference type="InterPro" id="IPR050222">
    <property type="entry name" value="MATE_MdtK"/>
</dbReference>
<dbReference type="InterPro" id="IPR002528">
    <property type="entry name" value="MATE_fam"/>
</dbReference>
<evidence type="ECO:0000256" key="1">
    <source>
        <dbReference type="ARBA" id="ARBA00004429"/>
    </source>
</evidence>
<evidence type="ECO:0000256" key="9">
    <source>
        <dbReference type="ARBA" id="ARBA00031636"/>
    </source>
</evidence>
<sequence length="478" mass="51622">MKRLRFPEAARLLGRGYSRRYRLTDWKTELAATLRLALPLVALQLGQVAIETTDVVMMGWLGQDALAAGALGVHVFMFFWLFTLGVLSAVAPMISQAIGARDEVGARRTVRQGLWASLLVSLPSMVILWYSEELLLLIGQTPMVAADSQTYLRAALWAFPASMGFVVLRYFISALSRPRAAMVAMLSCVALNFALNALLMFGMLGFPRLELLGTGISTALVHTAMFLGLLVYVLKDSQFRKYDLLVRFWKPDWQRLCQLLSLGLPIGVILMSEAGLFAVSSLMMGWLGTTALAAHAVAMQCATVTFMMPLGVSQAATVRIGLAAGAGSREGVRQAGWIALGLGLAFMSLSALMFLTIPEVLIGAFLNPDNPENAEAFALGISFLAVAALFQLADAGQVVGGGMLRGLSDTRVPMIYAAFGYWGIGIGSAWLLAFPMGYEGVGIWMGLAFGLTTVAILAIRRFGRRTELGLLERAVYRG</sequence>
<organism evidence="11 12">
    <name type="scientific">Fodinicurvata halophila</name>
    <dbReference type="NCBI Taxonomy" id="1419723"/>
    <lineage>
        <taxon>Bacteria</taxon>
        <taxon>Pseudomonadati</taxon>
        <taxon>Pseudomonadota</taxon>
        <taxon>Alphaproteobacteria</taxon>
        <taxon>Rhodospirillales</taxon>
        <taxon>Rhodovibrionaceae</taxon>
        <taxon>Fodinicurvata</taxon>
    </lineage>
</organism>
<reference evidence="12" key="1">
    <citation type="journal article" date="2019" name="Int. J. Syst. Evol. Microbiol.">
        <title>The Global Catalogue of Microorganisms (GCM) 10K type strain sequencing project: providing services to taxonomists for standard genome sequencing and annotation.</title>
        <authorList>
            <consortium name="The Broad Institute Genomics Platform"/>
            <consortium name="The Broad Institute Genome Sequencing Center for Infectious Disease"/>
            <person name="Wu L."/>
            <person name="Ma J."/>
        </authorList>
    </citation>
    <scope>NUCLEOTIDE SEQUENCE [LARGE SCALE GENOMIC DNA]</scope>
    <source>
        <strain evidence="12">CECT 8472</strain>
    </source>
</reference>
<dbReference type="NCBIfam" id="TIGR00797">
    <property type="entry name" value="matE"/>
    <property type="match status" value="1"/>
</dbReference>
<dbReference type="EMBL" id="JBHSCW010000003">
    <property type="protein sequence ID" value="MFC4351092.1"/>
    <property type="molecule type" value="Genomic_DNA"/>
</dbReference>
<feature type="transmembrane region" description="Helical" evidence="10">
    <location>
        <begin position="291"/>
        <end position="312"/>
    </location>
</feature>
<keyword evidence="2" id="KW-0813">Transport</keyword>
<evidence type="ECO:0000256" key="2">
    <source>
        <dbReference type="ARBA" id="ARBA00022448"/>
    </source>
</evidence>
<evidence type="ECO:0000256" key="10">
    <source>
        <dbReference type="SAM" id="Phobius"/>
    </source>
</evidence>
<dbReference type="RefSeq" id="WP_382421432.1">
    <property type="nucleotide sequence ID" value="NZ_JBHSCW010000003.1"/>
</dbReference>
<dbReference type="Pfam" id="PF01554">
    <property type="entry name" value="MatE"/>
    <property type="match status" value="2"/>
</dbReference>
<keyword evidence="5 10" id="KW-0812">Transmembrane</keyword>
<dbReference type="PANTHER" id="PTHR43298:SF2">
    <property type="entry name" value="FMN_FAD EXPORTER YEEO-RELATED"/>
    <property type="match status" value="1"/>
</dbReference>
<comment type="caution">
    <text evidence="11">The sequence shown here is derived from an EMBL/GenBank/DDBJ whole genome shotgun (WGS) entry which is preliminary data.</text>
</comment>
<feature type="transmembrane region" description="Helical" evidence="10">
    <location>
        <begin position="376"/>
        <end position="393"/>
    </location>
</feature>
<dbReference type="Proteomes" id="UP001595799">
    <property type="component" value="Unassembled WGS sequence"/>
</dbReference>
<evidence type="ECO:0000313" key="11">
    <source>
        <dbReference type="EMBL" id="MFC4351092.1"/>
    </source>
</evidence>
<evidence type="ECO:0000256" key="3">
    <source>
        <dbReference type="ARBA" id="ARBA00022449"/>
    </source>
</evidence>
<evidence type="ECO:0000313" key="12">
    <source>
        <dbReference type="Proteomes" id="UP001595799"/>
    </source>
</evidence>
<dbReference type="InterPro" id="IPR048279">
    <property type="entry name" value="MdtK-like"/>
</dbReference>
<feature type="transmembrane region" description="Helical" evidence="10">
    <location>
        <begin position="441"/>
        <end position="459"/>
    </location>
</feature>